<sequence length="112" mass="12185">MDILKTGNLAVRFLTEISALLALGYWGFQIEKGLAVKLVLGIGIPLLAAVIWGTFGSPAAPYPLEGMIRLLLEFILLGSAVLALWFSGHSVLAFVFGFVIIINKLFMYAWGQ</sequence>
<feature type="transmembrane region" description="Helical" evidence="1">
    <location>
        <begin position="9"/>
        <end position="28"/>
    </location>
</feature>
<accession>A0ABW6KCQ1</accession>
<feature type="transmembrane region" description="Helical" evidence="1">
    <location>
        <begin position="67"/>
        <end position="86"/>
    </location>
</feature>
<feature type="transmembrane region" description="Helical" evidence="1">
    <location>
        <begin position="34"/>
        <end position="55"/>
    </location>
</feature>
<protein>
    <submittedName>
        <fullName evidence="2">YrdB family protein</fullName>
    </submittedName>
</protein>
<keyword evidence="3" id="KW-1185">Reference proteome</keyword>
<comment type="caution">
    <text evidence="2">The sequence shown here is derived from an EMBL/GenBank/DDBJ whole genome shotgun (WGS) entry which is preliminary data.</text>
</comment>
<keyword evidence="1" id="KW-0812">Transmembrane</keyword>
<evidence type="ECO:0000313" key="3">
    <source>
        <dbReference type="Proteomes" id="UP001601059"/>
    </source>
</evidence>
<dbReference type="EMBL" id="JBIACK010000007">
    <property type="protein sequence ID" value="MFE8701967.1"/>
    <property type="molecule type" value="Genomic_DNA"/>
</dbReference>
<reference evidence="2 3" key="1">
    <citation type="submission" date="2024-08" db="EMBL/GenBank/DDBJ databases">
        <title>Two novel Cytobacillus novel species.</title>
        <authorList>
            <person name="Liu G."/>
        </authorList>
    </citation>
    <scope>NUCLEOTIDE SEQUENCE [LARGE SCALE GENOMIC DNA]</scope>
    <source>
        <strain evidence="2 3">FJAT-54145</strain>
    </source>
</reference>
<gene>
    <name evidence="2" type="ORF">ACFYKX_15300</name>
</gene>
<dbReference type="InterPro" id="IPR021214">
    <property type="entry name" value="DUF2568"/>
</dbReference>
<dbReference type="Pfam" id="PF10823">
    <property type="entry name" value="DUF2568"/>
    <property type="match status" value="1"/>
</dbReference>
<feature type="transmembrane region" description="Helical" evidence="1">
    <location>
        <begin position="92"/>
        <end position="111"/>
    </location>
</feature>
<evidence type="ECO:0000256" key="1">
    <source>
        <dbReference type="SAM" id="Phobius"/>
    </source>
</evidence>
<dbReference type="RefSeq" id="WP_389361929.1">
    <property type="nucleotide sequence ID" value="NZ_JBIACK010000007.1"/>
</dbReference>
<keyword evidence="1" id="KW-1133">Transmembrane helix</keyword>
<organism evidence="2 3">
    <name type="scientific">Cytobacillus spartinae</name>
    <dbReference type="NCBI Taxonomy" id="3299023"/>
    <lineage>
        <taxon>Bacteria</taxon>
        <taxon>Bacillati</taxon>
        <taxon>Bacillota</taxon>
        <taxon>Bacilli</taxon>
        <taxon>Bacillales</taxon>
        <taxon>Bacillaceae</taxon>
        <taxon>Cytobacillus</taxon>
    </lineage>
</organism>
<keyword evidence="1" id="KW-0472">Membrane</keyword>
<dbReference type="Proteomes" id="UP001601059">
    <property type="component" value="Unassembled WGS sequence"/>
</dbReference>
<proteinExistence type="predicted"/>
<evidence type="ECO:0000313" key="2">
    <source>
        <dbReference type="EMBL" id="MFE8701967.1"/>
    </source>
</evidence>
<name>A0ABW6KCQ1_9BACI</name>